<reference evidence="1" key="1">
    <citation type="submission" date="2015-08" db="EMBL/GenBank/DDBJ databases">
        <title>Pseudomonas aeruginosa strain CCBH4851 chromosome region.</title>
        <authorList>
            <person name="Silveira M.C."/>
            <person name="Carvalho-Assef A.P.D."/>
            <person name="Albano R.M."/>
        </authorList>
    </citation>
    <scope>NUCLEOTIDE SEQUENCE</scope>
    <source>
        <strain evidence="1">CCBH4851</strain>
    </source>
</reference>
<dbReference type="EMBL" id="KT454971">
    <property type="protein sequence ID" value="ALI59286.1"/>
    <property type="molecule type" value="Genomic_DNA"/>
</dbReference>
<sequence>MITRCLICNSSVVLSKDAAKALARLMGTLDGFLRGIQQSPARQQPITSDLHCESPLEHAFNLMLDGICGAAANWNSTGDFIRDVRRFQFMEYDCLCLRCGAKYNEEPVPRR</sequence>
<organism evidence="1">
    <name type="scientific">Pseudomonas aeruginosa</name>
    <dbReference type="NCBI Taxonomy" id="287"/>
    <lineage>
        <taxon>Bacteria</taxon>
        <taxon>Pseudomonadati</taxon>
        <taxon>Pseudomonadota</taxon>
        <taxon>Gammaproteobacteria</taxon>
        <taxon>Pseudomonadales</taxon>
        <taxon>Pseudomonadaceae</taxon>
        <taxon>Pseudomonas</taxon>
    </lineage>
</organism>
<evidence type="ECO:0000313" key="1">
    <source>
        <dbReference type="EMBL" id="ALI59286.1"/>
    </source>
</evidence>
<dbReference type="PATRIC" id="fig|287.2965.peg.2395"/>
<dbReference type="RefSeq" id="WP_019726426.1">
    <property type="nucleotide sequence ID" value="NZ_CBDDSE010000001.1"/>
</dbReference>
<dbReference type="AlphaFoldDB" id="A0A0P0AK56"/>
<accession>A0A0P0AK56</accession>
<protein>
    <submittedName>
        <fullName evidence="1">Uncharacterized protein</fullName>
    </submittedName>
</protein>
<gene>
    <name evidence="1" type="ORF">CCBH4851_00586</name>
</gene>
<name>A0A0P0AK56_PSEAI</name>
<proteinExistence type="predicted"/>